<dbReference type="PIRSF" id="PIRSF005588">
    <property type="entry name" value="DAD"/>
    <property type="match status" value="1"/>
</dbReference>
<gene>
    <name evidence="10" type="ORF">RHOBADRAFT_44397</name>
</gene>
<dbReference type="PANTHER" id="PTHR10705:SF0">
    <property type="entry name" value="DOLICHYL-DIPHOSPHOOLIGOSACCHARIDE--PROTEIN GLYCOSYLTRANSFERASE SUBUNIT DAD1"/>
    <property type="match status" value="1"/>
</dbReference>
<evidence type="ECO:0000256" key="7">
    <source>
        <dbReference type="ARBA" id="ARBA00023136"/>
    </source>
</evidence>
<feature type="transmembrane region" description="Helical" evidence="8">
    <location>
        <begin position="133"/>
        <end position="152"/>
    </location>
</feature>
<dbReference type="UniPathway" id="UPA00378"/>
<comment type="similarity">
    <text evidence="3 8">Belongs to the DAD/OST2 family.</text>
</comment>
<dbReference type="GeneID" id="28974852"/>
<keyword evidence="7 8" id="KW-0472">Membrane</keyword>
<evidence type="ECO:0000256" key="8">
    <source>
        <dbReference type="RuleBase" id="RU361136"/>
    </source>
</evidence>
<keyword evidence="11" id="KW-1185">Reference proteome</keyword>
<evidence type="ECO:0000256" key="6">
    <source>
        <dbReference type="ARBA" id="ARBA00022989"/>
    </source>
</evidence>
<accession>A0A194S626</accession>
<comment type="function">
    <text evidence="8">Subunit of the oligosaccharyl transferase (OST) complex that catalyzes the initial transfer of a defined glycan (Glc(3)Man(9)GlcNAc(2) in eukaryotes) from the lipid carrier dolichol-pyrophosphate to an asparagine residue within an Asn-X-Ser/Thr consensus motif in nascent polypeptide chains, the first step in protein N-glycosylation. N-glycosylation occurs cotranslationally and the complex associates with the Sec61 complex at the channel-forming translocon complex that mediates protein translocation across the endoplasmic reticulum (ER). All subunits are required for a maximal enzyme activity.</text>
</comment>
<dbReference type="EMBL" id="KQ474079">
    <property type="protein sequence ID" value="KPV74876.1"/>
    <property type="molecule type" value="Genomic_DNA"/>
</dbReference>
<dbReference type="OrthoDB" id="445566at2759"/>
<proteinExistence type="inferred from homology"/>
<dbReference type="OMA" id="HIILHIV"/>
<keyword evidence="4 8" id="KW-0812">Transmembrane</keyword>
<dbReference type="RefSeq" id="XP_018270925.1">
    <property type="nucleotide sequence ID" value="XM_018414404.1"/>
</dbReference>
<evidence type="ECO:0000256" key="5">
    <source>
        <dbReference type="ARBA" id="ARBA00022824"/>
    </source>
</evidence>
<evidence type="ECO:0000256" key="9">
    <source>
        <dbReference type="SAM" id="MobiDB-lite"/>
    </source>
</evidence>
<dbReference type="PANTHER" id="PTHR10705">
    <property type="entry name" value="DOLICHYL-DIPHOSPHOOLIGOSACCHARIDE--PROTEIN GLYCOSYLTRANSFERASE SUBUNIT DAD1"/>
    <property type="match status" value="1"/>
</dbReference>
<evidence type="ECO:0000256" key="2">
    <source>
        <dbReference type="ARBA" id="ARBA00004922"/>
    </source>
</evidence>
<dbReference type="Proteomes" id="UP000053890">
    <property type="component" value="Unassembled WGS sequence"/>
</dbReference>
<dbReference type="InterPro" id="IPR003038">
    <property type="entry name" value="DAD/Ost2"/>
</dbReference>
<comment type="subunit">
    <text evidence="8">Component of the oligosaccharyltransferase (OST) complex.</text>
</comment>
<evidence type="ECO:0000256" key="4">
    <source>
        <dbReference type="ARBA" id="ARBA00022692"/>
    </source>
</evidence>
<evidence type="ECO:0000313" key="10">
    <source>
        <dbReference type="EMBL" id="KPV74876.1"/>
    </source>
</evidence>
<organism evidence="10 11">
    <name type="scientific">Rhodotorula graminis (strain WP1)</name>
    <dbReference type="NCBI Taxonomy" id="578459"/>
    <lineage>
        <taxon>Eukaryota</taxon>
        <taxon>Fungi</taxon>
        <taxon>Dikarya</taxon>
        <taxon>Basidiomycota</taxon>
        <taxon>Pucciniomycotina</taxon>
        <taxon>Microbotryomycetes</taxon>
        <taxon>Sporidiobolales</taxon>
        <taxon>Sporidiobolaceae</taxon>
        <taxon>Rhodotorula</taxon>
    </lineage>
</organism>
<feature type="transmembrane region" description="Helical" evidence="8">
    <location>
        <begin position="95"/>
        <end position="113"/>
    </location>
</feature>
<feature type="region of interest" description="Disordered" evidence="9">
    <location>
        <begin position="1"/>
        <end position="24"/>
    </location>
</feature>
<comment type="pathway">
    <text evidence="2 8">Protein modification; protein glycosylation.</text>
</comment>
<reference evidence="10 11" key="1">
    <citation type="journal article" date="2015" name="Front. Microbiol.">
        <title>Genome sequence of the plant growth promoting endophytic yeast Rhodotorula graminis WP1.</title>
        <authorList>
            <person name="Firrincieli A."/>
            <person name="Otillar R."/>
            <person name="Salamov A."/>
            <person name="Schmutz J."/>
            <person name="Khan Z."/>
            <person name="Redman R.S."/>
            <person name="Fleck N.D."/>
            <person name="Lindquist E."/>
            <person name="Grigoriev I.V."/>
            <person name="Doty S.L."/>
        </authorList>
    </citation>
    <scope>NUCLEOTIDE SEQUENCE [LARGE SCALE GENOMIC DNA]</scope>
    <source>
        <strain evidence="10 11">WP1</strain>
    </source>
</reference>
<protein>
    <recommendedName>
        <fullName evidence="8">Dolichyl-diphosphooligosaccharide--protein glycosyltransferase subunit OST2</fullName>
        <shortName evidence="8">Oligosaccharyl transferase subunit OST2</shortName>
    </recommendedName>
</protein>
<dbReference type="Pfam" id="PF02109">
    <property type="entry name" value="DAD"/>
    <property type="match status" value="1"/>
</dbReference>
<keyword evidence="5 8" id="KW-0256">Endoplasmic reticulum</keyword>
<comment type="subcellular location">
    <subcellularLocation>
        <location evidence="1 8">Endoplasmic reticulum membrane</location>
        <topology evidence="1 8">Multi-pass membrane protein</topology>
    </subcellularLocation>
</comment>
<keyword evidence="6 8" id="KW-1133">Transmembrane helix</keyword>
<dbReference type="GO" id="GO:0008250">
    <property type="term" value="C:oligosaccharyltransferase complex"/>
    <property type="evidence" value="ECO:0007669"/>
    <property type="project" value="InterPro"/>
</dbReference>
<evidence type="ECO:0000313" key="11">
    <source>
        <dbReference type="Proteomes" id="UP000053890"/>
    </source>
</evidence>
<comment type="caution">
    <text evidence="8">Lacks conserved residue(s) required for the propagation of feature annotation.</text>
</comment>
<dbReference type="GO" id="GO:0006487">
    <property type="term" value="P:protein N-linked glycosylation"/>
    <property type="evidence" value="ECO:0007669"/>
    <property type="project" value="TreeGrafter"/>
</dbReference>
<name>A0A194S626_RHOGW</name>
<evidence type="ECO:0000256" key="3">
    <source>
        <dbReference type="ARBA" id="ARBA00009386"/>
    </source>
</evidence>
<sequence>MPSRRVAARPPAPTPSTTDAPLDTSPAAALASTVKGKAREQSQGLVGAVSTLWDNYREQTPPKLKLIDCSMLFLVLTGVFQFVYCFAVTNFPFNAFIGGFAAAVGQFVLLGALRIQSNPANTSTFPSLSPERAFGDFLFGSLILHFFVWNYLG</sequence>
<evidence type="ECO:0000256" key="1">
    <source>
        <dbReference type="ARBA" id="ARBA00004477"/>
    </source>
</evidence>
<dbReference type="AlphaFoldDB" id="A0A194S626"/>
<dbReference type="STRING" id="578459.A0A194S626"/>